<dbReference type="AlphaFoldDB" id="A0A1D2JQ49"/>
<protein>
    <submittedName>
        <fullName evidence="1">Uncharacterized protein</fullName>
    </submittedName>
</protein>
<evidence type="ECO:0000313" key="1">
    <source>
        <dbReference type="EMBL" id="ODH45336.1"/>
    </source>
</evidence>
<reference evidence="1 2" key="1">
    <citation type="submission" date="2016-06" db="EMBL/GenBank/DDBJ databases">
        <authorList>
            <person name="Kjaerup R.B."/>
            <person name="Dalgaard T.S."/>
            <person name="Juul-Madsen H.R."/>
        </authorList>
    </citation>
    <scope>NUCLEOTIDE SEQUENCE [LARGE SCALE GENOMIC DNA]</scope>
    <source>
        <strain evidence="1 2">Pb300</strain>
    </source>
</reference>
<comment type="caution">
    <text evidence="1">The sequence shown here is derived from an EMBL/GenBank/DDBJ whole genome shotgun (WGS) entry which is preliminary data.</text>
</comment>
<dbReference type="Proteomes" id="UP000242814">
    <property type="component" value="Unassembled WGS sequence"/>
</dbReference>
<organism evidence="1 2">
    <name type="scientific">Paracoccidioides brasiliensis</name>
    <dbReference type="NCBI Taxonomy" id="121759"/>
    <lineage>
        <taxon>Eukaryota</taxon>
        <taxon>Fungi</taxon>
        <taxon>Dikarya</taxon>
        <taxon>Ascomycota</taxon>
        <taxon>Pezizomycotina</taxon>
        <taxon>Eurotiomycetes</taxon>
        <taxon>Eurotiomycetidae</taxon>
        <taxon>Onygenales</taxon>
        <taxon>Ajellomycetaceae</taxon>
        <taxon>Paracoccidioides</taxon>
    </lineage>
</organism>
<name>A0A1D2JQ49_PARBR</name>
<dbReference type="VEuPathDB" id="FungiDB:PABG_11940"/>
<proteinExistence type="predicted"/>
<dbReference type="VEuPathDB" id="FungiDB:PADG_11826"/>
<dbReference type="EMBL" id="LZYO01000002">
    <property type="protein sequence ID" value="ODH45336.1"/>
    <property type="molecule type" value="Genomic_DNA"/>
</dbReference>
<accession>A0A1D2JQ49</accession>
<sequence>MHFIGRFRPFSMDRPGRPSNGQHECHKATILASLRTAGLSRLPLSNSFGWLEKARRLLGQLKFQQEGGEHGLAFSLFQWIPWFLLAHPRSRIEGPFALEELGDRIASFSELNTLGDFSKLTTEYLFSLRLWGQRVESLAKAKNNQFNHGGWARRGSYLHRTSASRLPKYTPETGANLLQDTVVESCGLLLYSKAGLGLRRRVGPAVGYQRRNESFINPSPLRRGLHQQFSNCATVAFVPDPVLLGFAFLSQTSDPSRPSFLPHTPQHSYSFISAGENRLCSLQASSPSISLPSFDYHKGHSGEVSGGTKEEFGSWRYPSCIKRTGYCGYMDSATVRIEQLSEPIGPGETEEQAALVLRAFEADPGEGGGLRK</sequence>
<gene>
    <name evidence="1" type="ORF">ACO22_00060</name>
</gene>
<evidence type="ECO:0000313" key="2">
    <source>
        <dbReference type="Proteomes" id="UP000242814"/>
    </source>
</evidence>